<keyword evidence="2" id="KW-1185">Reference proteome</keyword>
<protein>
    <submittedName>
        <fullName evidence="1">Uncharacterized protein</fullName>
    </submittedName>
</protein>
<accession>A0A4R1KF08</accession>
<dbReference type="Proteomes" id="UP000295565">
    <property type="component" value="Unassembled WGS sequence"/>
</dbReference>
<evidence type="ECO:0000313" key="2">
    <source>
        <dbReference type="Proteomes" id="UP000295565"/>
    </source>
</evidence>
<organism evidence="1 2">
    <name type="scientific">Celerinatantimonas diazotrophica</name>
    <dbReference type="NCBI Taxonomy" id="412034"/>
    <lineage>
        <taxon>Bacteria</taxon>
        <taxon>Pseudomonadati</taxon>
        <taxon>Pseudomonadota</taxon>
        <taxon>Gammaproteobacteria</taxon>
        <taxon>Celerinatantimonadaceae</taxon>
        <taxon>Celerinatantimonas</taxon>
    </lineage>
</organism>
<evidence type="ECO:0000313" key="1">
    <source>
        <dbReference type="EMBL" id="TCK63318.1"/>
    </source>
</evidence>
<dbReference type="EMBL" id="SMGD01000002">
    <property type="protein sequence ID" value="TCK63318.1"/>
    <property type="molecule type" value="Genomic_DNA"/>
</dbReference>
<reference evidence="1 2" key="1">
    <citation type="submission" date="2019-03" db="EMBL/GenBank/DDBJ databases">
        <title>Genomic Encyclopedia of Type Strains, Phase IV (KMG-IV): sequencing the most valuable type-strain genomes for metagenomic binning, comparative biology and taxonomic classification.</title>
        <authorList>
            <person name="Goeker M."/>
        </authorList>
    </citation>
    <scope>NUCLEOTIDE SEQUENCE [LARGE SCALE GENOMIC DNA]</scope>
    <source>
        <strain evidence="1 2">DSM 18577</strain>
    </source>
</reference>
<gene>
    <name evidence="1" type="ORF">EV690_0204</name>
</gene>
<name>A0A4R1KF08_9GAMM</name>
<dbReference type="AlphaFoldDB" id="A0A4R1KF08"/>
<comment type="caution">
    <text evidence="1">The sequence shown here is derived from an EMBL/GenBank/DDBJ whole genome shotgun (WGS) entry which is preliminary data.</text>
</comment>
<proteinExistence type="predicted"/>
<sequence>MRFRRWIIRDNEATIELLPFDVLSERVITQWLKDAFDQPVTPEYGADWLVWPVHLQHFWLLRYCNLTSTLWFELQVSEHFCDAASELCSYLSRYIDVPRG</sequence>